<dbReference type="NCBIfam" id="TIGR04056">
    <property type="entry name" value="OMP_RagA_SusC"/>
    <property type="match status" value="1"/>
</dbReference>
<dbReference type="InterPro" id="IPR012910">
    <property type="entry name" value="Plug_dom"/>
</dbReference>
<evidence type="ECO:0000256" key="8">
    <source>
        <dbReference type="PROSITE-ProRule" id="PRU01360"/>
    </source>
</evidence>
<evidence type="ECO:0000313" key="14">
    <source>
        <dbReference type="Proteomes" id="UP000316778"/>
    </source>
</evidence>
<dbReference type="Pfam" id="PF13715">
    <property type="entry name" value="CarbopepD_reg_2"/>
    <property type="match status" value="1"/>
</dbReference>
<dbReference type="Gene3D" id="2.40.170.20">
    <property type="entry name" value="TonB-dependent receptor, beta-barrel domain"/>
    <property type="match status" value="1"/>
</dbReference>
<dbReference type="PROSITE" id="PS52016">
    <property type="entry name" value="TONB_DEPENDENT_REC_3"/>
    <property type="match status" value="1"/>
</dbReference>
<accession>A0A562TFC1</accession>
<evidence type="ECO:0000256" key="9">
    <source>
        <dbReference type="RuleBase" id="RU003357"/>
    </source>
</evidence>
<name>A0A562TFC1_CHIJA</name>
<protein>
    <submittedName>
        <fullName evidence="13">TonB-linked SusC/RagA family outer membrane protein</fullName>
    </submittedName>
</protein>
<dbReference type="SUPFAM" id="SSF56935">
    <property type="entry name" value="Porins"/>
    <property type="match status" value="1"/>
</dbReference>
<dbReference type="SUPFAM" id="SSF49464">
    <property type="entry name" value="Carboxypeptidase regulatory domain-like"/>
    <property type="match status" value="1"/>
</dbReference>
<feature type="signal peptide" evidence="10">
    <location>
        <begin position="1"/>
        <end position="27"/>
    </location>
</feature>
<keyword evidence="3 8" id="KW-1134">Transmembrane beta strand</keyword>
<evidence type="ECO:0000256" key="10">
    <source>
        <dbReference type="SAM" id="SignalP"/>
    </source>
</evidence>
<dbReference type="InterPro" id="IPR037066">
    <property type="entry name" value="Plug_dom_sf"/>
</dbReference>
<dbReference type="Gene3D" id="2.60.40.1120">
    <property type="entry name" value="Carboxypeptidase-like, regulatory domain"/>
    <property type="match status" value="1"/>
</dbReference>
<keyword evidence="14" id="KW-1185">Reference proteome</keyword>
<proteinExistence type="inferred from homology"/>
<evidence type="ECO:0000313" key="13">
    <source>
        <dbReference type="EMBL" id="TWI91796.1"/>
    </source>
</evidence>
<comment type="caution">
    <text evidence="13">The sequence shown here is derived from an EMBL/GenBank/DDBJ whole genome shotgun (WGS) entry which is preliminary data.</text>
</comment>
<dbReference type="EMBL" id="VLLG01000002">
    <property type="protein sequence ID" value="TWI91796.1"/>
    <property type="molecule type" value="Genomic_DNA"/>
</dbReference>
<dbReference type="Proteomes" id="UP000316778">
    <property type="component" value="Unassembled WGS sequence"/>
</dbReference>
<dbReference type="InterPro" id="IPR000531">
    <property type="entry name" value="Beta-barrel_TonB"/>
</dbReference>
<evidence type="ECO:0000256" key="5">
    <source>
        <dbReference type="ARBA" id="ARBA00023077"/>
    </source>
</evidence>
<evidence type="ECO:0000259" key="11">
    <source>
        <dbReference type="Pfam" id="PF00593"/>
    </source>
</evidence>
<reference evidence="13 14" key="1">
    <citation type="journal article" date="2013" name="Stand. Genomic Sci.">
        <title>Genomic Encyclopedia of Type Strains, Phase I: The one thousand microbial genomes (KMG-I) project.</title>
        <authorList>
            <person name="Kyrpides N.C."/>
            <person name="Woyke T."/>
            <person name="Eisen J.A."/>
            <person name="Garrity G."/>
            <person name="Lilburn T.G."/>
            <person name="Beck B.J."/>
            <person name="Whitman W.B."/>
            <person name="Hugenholtz P."/>
            <person name="Klenk H.P."/>
        </authorList>
    </citation>
    <scope>NUCLEOTIDE SEQUENCE [LARGE SCALE GENOMIC DNA]</scope>
    <source>
        <strain evidence="13 14">DSM 13484</strain>
    </source>
</reference>
<keyword evidence="5 9" id="KW-0798">TonB box</keyword>
<evidence type="ECO:0000256" key="2">
    <source>
        <dbReference type="ARBA" id="ARBA00022448"/>
    </source>
</evidence>
<dbReference type="Pfam" id="PF07715">
    <property type="entry name" value="Plug"/>
    <property type="match status" value="1"/>
</dbReference>
<dbReference type="InterPro" id="IPR039426">
    <property type="entry name" value="TonB-dep_rcpt-like"/>
</dbReference>
<dbReference type="InterPro" id="IPR023997">
    <property type="entry name" value="TonB-dep_OMP_SusC/RagA_CS"/>
</dbReference>
<evidence type="ECO:0000256" key="1">
    <source>
        <dbReference type="ARBA" id="ARBA00004571"/>
    </source>
</evidence>
<sequence>MNVRVHLRLPRRTAIWLLLLLSAPAFAQQQKITGTVTDEKTQTPLPGVTVVVKGTNKGTATAPTGTFSIETSPGATLVFSFVGYAPKEVPVGSSTVLNVALSESVGNLNEVVVTGYGSQSKKDITGAVATVDVKKLLSAPAANVGQALQGRVAGVTVGTDNSPGGNVMVRIRGFGTINDNSPLYIIDGVPTKGNLNTLNLGDIESTQVLKDASASSIYGARAGNGVVIITTLKGKLGKPKLSYDFYYGTQRPGKFLDLLNTQEYANLLWESRINAGNVAGNGNPTHAQFGNGPTPVIPDYIFPEGAMEGDPRVDPANYTTDIESPEFRKSKWLITRANKAGTNWMDEIFDPAPIQNHQLKVSGGSESARYAMSLNYFNQEGILIHTGYKRYSVRANTEFNVTRAIRVGENFQVAYGERIGQPAGNQNEGNPISFAYRMQPIIPVYDIMGNFAGTKGGDLDNAKNPVAALYRNRDNVTKELRLFGNAWAEVDILRNLTARTSIGVDFNWNHYRNFTVRDIESSESASVNSLSINTAYSNTWTWYNTLTYRLDLSGVHHFNFLLGTEAIGSMNDPLTTGRSRFFLDDLDNRYLDAGNGSTATNSGVYGDWRLASEFGKINYNYSEKYLVDFTLRRDRSSRFSKRQNVAYFPAASAGWRISEEPFMKSVTAINDLKLRVGWGRTGNQEIGNYTPYTTFGTNPATSFYDLNGSNSSALQGYELNQFGNPDAKWETTTSTNIGLDATVIKGKLALAVDLYQRKTSDMLFPIEIQYTQGQATNPFRNIATMVNKGIELGLNFSDDAMRGDLTYDLGVNFSAYKNEVQKTDGNPNTRYFGFTTRLPAMTVTQAGHPISSFFGYVIDGIFQSDDDASKAPPQFGGGANNKAGQFRFRDVNGDNKIDANDRTIIGSPHPDFTYGINAQVNYKQFGLTLFAQGVQGNDIFNYVRYWTDFPTFAGNRSRRMLEDSWRPGKTDAKLPQLRSNDVISSNPSTYYLEDGSYLRIKNIQLSYNLPESLLKRWGIERVRVYVQGQNLFTFTSYTGLDPEINLRNYDPNNDRHMGVDEGAYPVAKVYLVGANLSF</sequence>
<feature type="domain" description="TonB-dependent receptor-like beta-barrel" evidence="11">
    <location>
        <begin position="472"/>
        <end position="1031"/>
    </location>
</feature>
<comment type="subcellular location">
    <subcellularLocation>
        <location evidence="1 8">Cell outer membrane</location>
        <topology evidence="1 8">Multi-pass membrane protein</topology>
    </subcellularLocation>
</comment>
<evidence type="ECO:0000256" key="4">
    <source>
        <dbReference type="ARBA" id="ARBA00022692"/>
    </source>
</evidence>
<keyword evidence="10" id="KW-0732">Signal</keyword>
<keyword evidence="4 8" id="KW-0812">Transmembrane</keyword>
<gene>
    <name evidence="13" type="ORF">LX66_1176</name>
</gene>
<comment type="similarity">
    <text evidence="8 9">Belongs to the TonB-dependent receptor family.</text>
</comment>
<dbReference type="GO" id="GO:0009279">
    <property type="term" value="C:cell outer membrane"/>
    <property type="evidence" value="ECO:0007669"/>
    <property type="project" value="UniProtKB-SubCell"/>
</dbReference>
<dbReference type="NCBIfam" id="TIGR04057">
    <property type="entry name" value="SusC_RagA_signa"/>
    <property type="match status" value="1"/>
</dbReference>
<dbReference type="RefSeq" id="WP_145710930.1">
    <property type="nucleotide sequence ID" value="NZ_BAAAFY010000001.1"/>
</dbReference>
<evidence type="ECO:0000256" key="3">
    <source>
        <dbReference type="ARBA" id="ARBA00022452"/>
    </source>
</evidence>
<feature type="domain" description="TonB-dependent receptor plug" evidence="12">
    <location>
        <begin position="121"/>
        <end position="226"/>
    </location>
</feature>
<evidence type="ECO:0000256" key="6">
    <source>
        <dbReference type="ARBA" id="ARBA00023136"/>
    </source>
</evidence>
<dbReference type="AlphaFoldDB" id="A0A562TFC1"/>
<keyword evidence="2 8" id="KW-0813">Transport</keyword>
<dbReference type="Pfam" id="PF00593">
    <property type="entry name" value="TonB_dep_Rec_b-barrel"/>
    <property type="match status" value="1"/>
</dbReference>
<dbReference type="Gene3D" id="2.170.130.10">
    <property type="entry name" value="TonB-dependent receptor, plug domain"/>
    <property type="match status" value="1"/>
</dbReference>
<dbReference type="InterPro" id="IPR023996">
    <property type="entry name" value="TonB-dep_OMP_SusC/RagA"/>
</dbReference>
<keyword evidence="7 8" id="KW-0998">Cell outer membrane</keyword>
<dbReference type="InterPro" id="IPR036942">
    <property type="entry name" value="Beta-barrel_TonB_sf"/>
</dbReference>
<keyword evidence="6 8" id="KW-0472">Membrane</keyword>
<evidence type="ECO:0000259" key="12">
    <source>
        <dbReference type="Pfam" id="PF07715"/>
    </source>
</evidence>
<organism evidence="13 14">
    <name type="scientific">Chitinophaga japonensis</name>
    <name type="common">Flexibacter japonensis</name>
    <dbReference type="NCBI Taxonomy" id="104662"/>
    <lineage>
        <taxon>Bacteria</taxon>
        <taxon>Pseudomonadati</taxon>
        <taxon>Bacteroidota</taxon>
        <taxon>Chitinophagia</taxon>
        <taxon>Chitinophagales</taxon>
        <taxon>Chitinophagaceae</taxon>
        <taxon>Chitinophaga</taxon>
    </lineage>
</organism>
<dbReference type="InterPro" id="IPR008969">
    <property type="entry name" value="CarboxyPept-like_regulatory"/>
</dbReference>
<evidence type="ECO:0000256" key="7">
    <source>
        <dbReference type="ARBA" id="ARBA00023237"/>
    </source>
</evidence>
<dbReference type="OrthoDB" id="9768177at2"/>
<feature type="chain" id="PRO_5021817908" evidence="10">
    <location>
        <begin position="28"/>
        <end position="1078"/>
    </location>
</feature>